<name>A0A1I4K2W1_9BACI</name>
<sequence>MGINRDEKLVLEDYEKADKVWIYVRWGDLYTKWFGDNYYDLDRARVLYEKALEIADDRSKLDAELRIKDLEEGQ</sequence>
<dbReference type="Proteomes" id="UP000198565">
    <property type="component" value="Unassembled WGS sequence"/>
</dbReference>
<evidence type="ECO:0000313" key="1">
    <source>
        <dbReference type="EMBL" id="SFL73088.1"/>
    </source>
</evidence>
<proteinExistence type="predicted"/>
<evidence type="ECO:0008006" key="3">
    <source>
        <dbReference type="Google" id="ProtNLM"/>
    </source>
</evidence>
<dbReference type="AlphaFoldDB" id="A0A1I4K2W1"/>
<keyword evidence="2" id="KW-1185">Reference proteome</keyword>
<accession>A0A1I4K2W1</accession>
<dbReference type="EMBL" id="FOTR01000003">
    <property type="protein sequence ID" value="SFL73088.1"/>
    <property type="molecule type" value="Genomic_DNA"/>
</dbReference>
<organism evidence="1 2">
    <name type="scientific">Gracilibacillus orientalis</name>
    <dbReference type="NCBI Taxonomy" id="334253"/>
    <lineage>
        <taxon>Bacteria</taxon>
        <taxon>Bacillati</taxon>
        <taxon>Bacillota</taxon>
        <taxon>Bacilli</taxon>
        <taxon>Bacillales</taxon>
        <taxon>Bacillaceae</taxon>
        <taxon>Gracilibacillus</taxon>
    </lineage>
</organism>
<dbReference type="RefSeq" id="WP_091482977.1">
    <property type="nucleotide sequence ID" value="NZ_FOTR01000003.1"/>
</dbReference>
<gene>
    <name evidence="1" type="ORF">SAMN04487943_103322</name>
</gene>
<protein>
    <recommendedName>
        <fullName evidence="3">Tetratricopeptide repeat-containing protein</fullName>
    </recommendedName>
</protein>
<reference evidence="2" key="1">
    <citation type="submission" date="2016-10" db="EMBL/GenBank/DDBJ databases">
        <authorList>
            <person name="Varghese N."/>
            <person name="Submissions S."/>
        </authorList>
    </citation>
    <scope>NUCLEOTIDE SEQUENCE [LARGE SCALE GENOMIC DNA]</scope>
    <source>
        <strain evidence="2">CGMCC 1.4250</strain>
    </source>
</reference>
<evidence type="ECO:0000313" key="2">
    <source>
        <dbReference type="Proteomes" id="UP000198565"/>
    </source>
</evidence>